<dbReference type="InterPro" id="IPR011006">
    <property type="entry name" value="CheY-like_superfamily"/>
</dbReference>
<evidence type="ECO:0000256" key="1">
    <source>
        <dbReference type="ARBA" id="ARBA00022553"/>
    </source>
</evidence>
<accession>A0A5K7YT49</accession>
<dbReference type="GO" id="GO:0000160">
    <property type="term" value="P:phosphorelay signal transduction system"/>
    <property type="evidence" value="ECO:0007669"/>
    <property type="project" value="InterPro"/>
</dbReference>
<dbReference type="PANTHER" id="PTHR44591:SF3">
    <property type="entry name" value="RESPONSE REGULATORY DOMAIN-CONTAINING PROTEIN"/>
    <property type="match status" value="1"/>
</dbReference>
<dbReference type="CDD" id="cd00156">
    <property type="entry name" value="REC"/>
    <property type="match status" value="1"/>
</dbReference>
<feature type="modified residue" description="4-aspartylphosphate" evidence="2">
    <location>
        <position position="15"/>
    </location>
</feature>
<feature type="modified residue" description="4-aspartylphosphate" evidence="2">
    <location>
        <position position="134"/>
    </location>
</feature>
<keyword evidence="1 2" id="KW-0597">Phosphoprotein</keyword>
<dbReference type="SUPFAM" id="SSF52172">
    <property type="entry name" value="CheY-like"/>
    <property type="match status" value="2"/>
</dbReference>
<evidence type="ECO:0000313" key="5">
    <source>
        <dbReference type="Proteomes" id="UP000427906"/>
    </source>
</evidence>
<organism evidence="4 5">
    <name type="scientific">Desulfosarcina alkanivorans</name>
    <dbReference type="NCBI Taxonomy" id="571177"/>
    <lineage>
        <taxon>Bacteria</taxon>
        <taxon>Pseudomonadati</taxon>
        <taxon>Thermodesulfobacteriota</taxon>
        <taxon>Desulfobacteria</taxon>
        <taxon>Desulfobacterales</taxon>
        <taxon>Desulfosarcinaceae</taxon>
        <taxon>Desulfosarcina</taxon>
    </lineage>
</organism>
<feature type="domain" description="Response regulatory" evidence="3">
    <location>
        <begin position="1"/>
        <end position="80"/>
    </location>
</feature>
<dbReference type="InterPro" id="IPR050595">
    <property type="entry name" value="Bact_response_regulator"/>
</dbReference>
<dbReference type="InterPro" id="IPR001789">
    <property type="entry name" value="Sig_transdc_resp-reg_receiver"/>
</dbReference>
<dbReference type="KEGG" id="dalk:DSCA_17470"/>
<gene>
    <name evidence="4" type="ORF">DSCA_17470</name>
</gene>
<dbReference type="PANTHER" id="PTHR44591">
    <property type="entry name" value="STRESS RESPONSE REGULATOR PROTEIN 1"/>
    <property type="match status" value="1"/>
</dbReference>
<keyword evidence="5" id="KW-1185">Reference proteome</keyword>
<evidence type="ECO:0000259" key="3">
    <source>
        <dbReference type="PROSITE" id="PS50110"/>
    </source>
</evidence>
<dbReference type="Gene3D" id="3.40.50.2300">
    <property type="match status" value="2"/>
</dbReference>
<evidence type="ECO:0000256" key="2">
    <source>
        <dbReference type="PROSITE-ProRule" id="PRU00169"/>
    </source>
</evidence>
<dbReference type="SMART" id="SM00448">
    <property type="entry name" value="REC"/>
    <property type="match status" value="2"/>
</dbReference>
<reference evidence="4 5" key="1">
    <citation type="submission" date="2019-11" db="EMBL/GenBank/DDBJ databases">
        <title>Comparative genomics of hydrocarbon-degrading Desulfosarcina strains.</title>
        <authorList>
            <person name="Watanabe M."/>
            <person name="Kojima H."/>
            <person name="Fukui M."/>
        </authorList>
    </citation>
    <scope>NUCLEOTIDE SEQUENCE [LARGE SCALE GENOMIC DNA]</scope>
    <source>
        <strain evidence="4 5">PL12</strain>
    </source>
</reference>
<evidence type="ECO:0000313" key="4">
    <source>
        <dbReference type="EMBL" id="BBO67817.1"/>
    </source>
</evidence>
<feature type="domain" description="Response regulatory" evidence="3">
    <location>
        <begin position="85"/>
        <end position="181"/>
    </location>
</feature>
<dbReference type="EMBL" id="AP021874">
    <property type="protein sequence ID" value="BBO67817.1"/>
    <property type="molecule type" value="Genomic_DNA"/>
</dbReference>
<dbReference type="PROSITE" id="PS50110">
    <property type="entry name" value="RESPONSE_REGULATORY"/>
    <property type="match status" value="2"/>
</dbReference>
<sequence length="181" mass="20335">MELAEKEPFDLVLMDIKMPVMNGVETFKKLKKVAPEIPVIMMSAFALEGLIKDAIREGAFGFLKKPINFDRLLELIEKSSPNGALVLVVDDDPDMCDNLNDILVANKFQVEVAFDGYSAVQLAKESAFDVIVLDLKLPVLNGFETFQAIREYRPDVMVIFITGLIDNMQNTIEQMSSMDIR</sequence>
<protein>
    <recommendedName>
        <fullName evidence="3">Response regulatory domain-containing protein</fullName>
    </recommendedName>
</protein>
<proteinExistence type="predicted"/>
<name>A0A5K7YT49_9BACT</name>
<dbReference type="AlphaFoldDB" id="A0A5K7YT49"/>
<dbReference type="RefSeq" id="WP_167527674.1">
    <property type="nucleotide sequence ID" value="NZ_AP021874.1"/>
</dbReference>
<dbReference type="Pfam" id="PF00072">
    <property type="entry name" value="Response_reg"/>
    <property type="match status" value="2"/>
</dbReference>
<dbReference type="Proteomes" id="UP000427906">
    <property type="component" value="Chromosome"/>
</dbReference>